<keyword evidence="1" id="KW-0238">DNA-binding</keyword>
<sequence length="93" mass="10632">MKSTGVVRKVDQLGRVVLPKELRENLAIEKNDPLEIFVDENQIIFRKYQYHKACMIKGKVSEDNMVLANGKVILSREGIEILSKEVGKIDVYV</sequence>
<protein>
    <submittedName>
        <fullName evidence="3">Transcriptional pleiotropic regulator of transition state genes</fullName>
    </submittedName>
</protein>
<dbReference type="NCBIfam" id="TIGR01439">
    <property type="entry name" value="lp_hng_hel_AbrB"/>
    <property type="match status" value="1"/>
</dbReference>
<keyword evidence="4" id="KW-1185">Reference proteome</keyword>
<dbReference type="SMART" id="SM00966">
    <property type="entry name" value="SpoVT_AbrB"/>
    <property type="match status" value="1"/>
</dbReference>
<evidence type="ECO:0000313" key="4">
    <source>
        <dbReference type="Proteomes" id="UP000182762"/>
    </source>
</evidence>
<dbReference type="GeneID" id="93712807"/>
<evidence type="ECO:0000259" key="2">
    <source>
        <dbReference type="PROSITE" id="PS51740"/>
    </source>
</evidence>
<dbReference type="InterPro" id="IPR040678">
    <property type="entry name" value="AbrB_C"/>
</dbReference>
<dbReference type="PANTHER" id="PTHR36432">
    <property type="match status" value="1"/>
</dbReference>
<dbReference type="SUPFAM" id="SSF89447">
    <property type="entry name" value="AbrB/MazE/MraZ-like"/>
    <property type="match status" value="1"/>
</dbReference>
<dbReference type="Pfam" id="PF04014">
    <property type="entry name" value="MazE_antitoxin"/>
    <property type="match status" value="1"/>
</dbReference>
<dbReference type="Pfam" id="PF18277">
    <property type="entry name" value="AbrB_C"/>
    <property type="match status" value="1"/>
</dbReference>
<comment type="caution">
    <text evidence="3">The sequence shown here is derived from an EMBL/GenBank/DDBJ whole genome shotgun (WGS) entry which is preliminary data.</text>
</comment>
<dbReference type="Proteomes" id="UP000182762">
    <property type="component" value="Unassembled WGS sequence"/>
</dbReference>
<evidence type="ECO:0000313" key="3">
    <source>
        <dbReference type="EMBL" id="SFQ84687.1"/>
    </source>
</evidence>
<accession>A0A1I6BV05</accession>
<proteinExistence type="predicted"/>
<dbReference type="PANTHER" id="PTHR36432:SF4">
    <property type="entry name" value="TRANSITION STATE REGULATOR ABH-RELATED"/>
    <property type="match status" value="1"/>
</dbReference>
<dbReference type="RefSeq" id="WP_061803914.1">
    <property type="nucleotide sequence ID" value="NZ_FOXX01000014.1"/>
</dbReference>
<feature type="domain" description="SpoVT-AbrB" evidence="2">
    <location>
        <begin position="5"/>
        <end position="50"/>
    </location>
</feature>
<dbReference type="Gene3D" id="2.10.260.10">
    <property type="match status" value="1"/>
</dbReference>
<dbReference type="EMBL" id="FOXX01000014">
    <property type="protein sequence ID" value="SFQ84687.1"/>
    <property type="molecule type" value="Genomic_DNA"/>
</dbReference>
<dbReference type="InterPro" id="IPR037914">
    <property type="entry name" value="SpoVT-AbrB_sf"/>
</dbReference>
<reference evidence="3 4" key="1">
    <citation type="submission" date="2016-10" db="EMBL/GenBank/DDBJ databases">
        <authorList>
            <person name="Varghese N."/>
            <person name="Submissions S."/>
        </authorList>
    </citation>
    <scope>NUCLEOTIDE SEQUENCE [LARGE SCALE GENOMIC DNA]</scope>
    <source>
        <strain evidence="3 4">DSM 13796</strain>
    </source>
</reference>
<organism evidence="3 4">
    <name type="scientific">Priestia endophytica DSM 13796</name>
    <dbReference type="NCBI Taxonomy" id="1121089"/>
    <lineage>
        <taxon>Bacteria</taxon>
        <taxon>Bacillati</taxon>
        <taxon>Bacillota</taxon>
        <taxon>Bacilli</taxon>
        <taxon>Bacillales</taxon>
        <taxon>Bacillaceae</taxon>
        <taxon>Priestia</taxon>
    </lineage>
</organism>
<dbReference type="InterPro" id="IPR007159">
    <property type="entry name" value="SpoVT-AbrB_dom"/>
</dbReference>
<gene>
    <name evidence="3" type="ORF">SAMN02745910_04254</name>
</gene>
<dbReference type="PROSITE" id="PS51740">
    <property type="entry name" value="SPOVT_ABRB"/>
    <property type="match status" value="1"/>
</dbReference>
<evidence type="ECO:0000256" key="1">
    <source>
        <dbReference type="PROSITE-ProRule" id="PRU01076"/>
    </source>
</evidence>
<name>A0A1I6BV05_9BACI</name>
<dbReference type="InterPro" id="IPR052731">
    <property type="entry name" value="B_subtilis_Trans_State_Reg"/>
</dbReference>